<accession>A0ABP9A758</accession>
<dbReference type="CDD" id="cd00090">
    <property type="entry name" value="HTH_ARSR"/>
    <property type="match status" value="1"/>
</dbReference>
<proteinExistence type="predicted"/>
<sequence length="328" mass="35474">MPFRLHLAERDLLNCRFAISPLWETQEAVRTLARPERHGYHLPWLRRTREAAASLDLRPLWALMPPGGHNPDFVCPMPSGPGTCFEEEVARVRSTPADVARADMAAALACTPEGTGGRTGQALLADPARTVQHLADLLQAAWHALVEPEWPRLRALLEADVAHHSRRLAEVGFARLVGELSPRLAFEDATLRIRGMRGDHTRVLGGQGLVLVPSVFCWPDVISGYEPPWQPAVVYPVRGIGGLWTRPSAAAPEALAALLGRARAGVLCALDEPSTTTDLARVLSLAPSSVSAHLSVLRSAGLLTSRRYGHRVLYARTPLGTALAGAEA</sequence>
<dbReference type="Gene3D" id="1.10.10.10">
    <property type="entry name" value="Winged helix-like DNA-binding domain superfamily/Winged helix DNA-binding domain"/>
    <property type="match status" value="1"/>
</dbReference>
<evidence type="ECO:0000313" key="6">
    <source>
        <dbReference type="Proteomes" id="UP001501147"/>
    </source>
</evidence>
<keyword evidence="6" id="KW-1185">Reference proteome</keyword>
<dbReference type="InterPro" id="IPR001845">
    <property type="entry name" value="HTH_ArsR_DNA-bd_dom"/>
</dbReference>
<dbReference type="InterPro" id="IPR036390">
    <property type="entry name" value="WH_DNA-bd_sf"/>
</dbReference>
<dbReference type="PANTHER" id="PTHR43132">
    <property type="entry name" value="ARSENICAL RESISTANCE OPERON REPRESSOR ARSR-RELATED"/>
    <property type="match status" value="1"/>
</dbReference>
<name>A0ABP9A758_9ACTN</name>
<dbReference type="InterPro" id="IPR011991">
    <property type="entry name" value="ArsR-like_HTH"/>
</dbReference>
<keyword evidence="3" id="KW-0804">Transcription</keyword>
<dbReference type="SMART" id="SM00418">
    <property type="entry name" value="HTH_ARSR"/>
    <property type="match status" value="1"/>
</dbReference>
<evidence type="ECO:0000259" key="4">
    <source>
        <dbReference type="PROSITE" id="PS50987"/>
    </source>
</evidence>
<dbReference type="SUPFAM" id="SSF46785">
    <property type="entry name" value="Winged helix' DNA-binding domain"/>
    <property type="match status" value="1"/>
</dbReference>
<evidence type="ECO:0000313" key="5">
    <source>
        <dbReference type="EMBL" id="GAA4775564.1"/>
    </source>
</evidence>
<dbReference type="InterPro" id="IPR045981">
    <property type="entry name" value="DUF5937"/>
</dbReference>
<reference evidence="6" key="1">
    <citation type="journal article" date="2019" name="Int. J. Syst. Evol. Microbiol.">
        <title>The Global Catalogue of Microorganisms (GCM) 10K type strain sequencing project: providing services to taxonomists for standard genome sequencing and annotation.</title>
        <authorList>
            <consortium name="The Broad Institute Genomics Platform"/>
            <consortium name="The Broad Institute Genome Sequencing Center for Infectious Disease"/>
            <person name="Wu L."/>
            <person name="Ma J."/>
        </authorList>
    </citation>
    <scope>NUCLEOTIDE SEQUENCE [LARGE SCALE GENOMIC DNA]</scope>
    <source>
        <strain evidence="6">JCM 18324</strain>
    </source>
</reference>
<organism evidence="5 6">
    <name type="scientific">Streptomyces sanyensis</name>
    <dbReference type="NCBI Taxonomy" id="568869"/>
    <lineage>
        <taxon>Bacteria</taxon>
        <taxon>Bacillati</taxon>
        <taxon>Actinomycetota</taxon>
        <taxon>Actinomycetes</taxon>
        <taxon>Kitasatosporales</taxon>
        <taxon>Streptomycetaceae</taxon>
        <taxon>Streptomyces</taxon>
    </lineage>
</organism>
<comment type="caution">
    <text evidence="5">The sequence shown here is derived from an EMBL/GenBank/DDBJ whole genome shotgun (WGS) entry which is preliminary data.</text>
</comment>
<dbReference type="Proteomes" id="UP001501147">
    <property type="component" value="Unassembled WGS sequence"/>
</dbReference>
<dbReference type="InterPro" id="IPR051011">
    <property type="entry name" value="Metal_resp_trans_reg"/>
</dbReference>
<dbReference type="PANTHER" id="PTHR43132:SF8">
    <property type="entry name" value="HTH-TYPE TRANSCRIPTIONAL REGULATOR KMTR"/>
    <property type="match status" value="1"/>
</dbReference>
<dbReference type="EMBL" id="BAABJV010000004">
    <property type="protein sequence ID" value="GAA4775564.1"/>
    <property type="molecule type" value="Genomic_DNA"/>
</dbReference>
<evidence type="ECO:0000256" key="1">
    <source>
        <dbReference type="ARBA" id="ARBA00023015"/>
    </source>
</evidence>
<protein>
    <submittedName>
        <fullName evidence="5">DUF5937 family protein</fullName>
    </submittedName>
</protein>
<dbReference type="InterPro" id="IPR036388">
    <property type="entry name" value="WH-like_DNA-bd_sf"/>
</dbReference>
<keyword evidence="1" id="KW-0805">Transcription regulation</keyword>
<gene>
    <name evidence="5" type="ORF">GCM10023329_25260</name>
</gene>
<evidence type="ECO:0000256" key="3">
    <source>
        <dbReference type="ARBA" id="ARBA00023163"/>
    </source>
</evidence>
<dbReference type="PROSITE" id="PS50987">
    <property type="entry name" value="HTH_ARSR_2"/>
    <property type="match status" value="1"/>
</dbReference>
<dbReference type="Pfam" id="PF12840">
    <property type="entry name" value="HTH_20"/>
    <property type="match status" value="1"/>
</dbReference>
<keyword evidence="2" id="KW-0238">DNA-binding</keyword>
<dbReference type="RefSeq" id="WP_345613197.1">
    <property type="nucleotide sequence ID" value="NZ_BAABJV010000004.1"/>
</dbReference>
<evidence type="ECO:0000256" key="2">
    <source>
        <dbReference type="ARBA" id="ARBA00023125"/>
    </source>
</evidence>
<dbReference type="Pfam" id="PF19361">
    <property type="entry name" value="DUF5937"/>
    <property type="match status" value="1"/>
</dbReference>
<feature type="domain" description="HTH arsR-type" evidence="4">
    <location>
        <begin position="243"/>
        <end position="328"/>
    </location>
</feature>